<evidence type="ECO:0000313" key="3">
    <source>
        <dbReference type="Proteomes" id="UP001222325"/>
    </source>
</evidence>
<evidence type="ECO:0000313" key="2">
    <source>
        <dbReference type="EMBL" id="KAJ7096586.1"/>
    </source>
</evidence>
<sequence length="225" mass="25010">MGQEAAAAIARNNETLSIVCTGQTEGTEGGSAGAQSEEHENSDAPQPDKTDWPRWMAEEYELLSSATPDSDWLNAISSWTSLERAYGFKTSTIGLPKTARPSEVSQWIKFGRSTRRETQVTSVEKLEAAWWKWWAFLSPEWRMMDQEGRPVTGEGSGEWGILAHPGANGIAMVLLPLLWWRKAEKTGGASESWLRAVHDIAWVLKGLLSAATSKKYVPFSRNDMH</sequence>
<organism evidence="2 3">
    <name type="scientific">Mycena belliarum</name>
    <dbReference type="NCBI Taxonomy" id="1033014"/>
    <lineage>
        <taxon>Eukaryota</taxon>
        <taxon>Fungi</taxon>
        <taxon>Dikarya</taxon>
        <taxon>Basidiomycota</taxon>
        <taxon>Agaricomycotina</taxon>
        <taxon>Agaricomycetes</taxon>
        <taxon>Agaricomycetidae</taxon>
        <taxon>Agaricales</taxon>
        <taxon>Marasmiineae</taxon>
        <taxon>Mycenaceae</taxon>
        <taxon>Mycena</taxon>
    </lineage>
</organism>
<feature type="compositionally biased region" description="Basic and acidic residues" evidence="1">
    <location>
        <begin position="36"/>
        <end position="51"/>
    </location>
</feature>
<accession>A0AAD6UF76</accession>
<proteinExistence type="predicted"/>
<gene>
    <name evidence="2" type="ORF">B0H15DRAFT_773995</name>
</gene>
<feature type="region of interest" description="Disordered" evidence="1">
    <location>
        <begin position="18"/>
        <end position="51"/>
    </location>
</feature>
<dbReference type="Proteomes" id="UP001222325">
    <property type="component" value="Unassembled WGS sequence"/>
</dbReference>
<reference evidence="2" key="1">
    <citation type="submission" date="2023-03" db="EMBL/GenBank/DDBJ databases">
        <title>Massive genome expansion in bonnet fungi (Mycena s.s.) driven by repeated elements and novel gene families across ecological guilds.</title>
        <authorList>
            <consortium name="Lawrence Berkeley National Laboratory"/>
            <person name="Harder C.B."/>
            <person name="Miyauchi S."/>
            <person name="Viragh M."/>
            <person name="Kuo A."/>
            <person name="Thoen E."/>
            <person name="Andreopoulos B."/>
            <person name="Lu D."/>
            <person name="Skrede I."/>
            <person name="Drula E."/>
            <person name="Henrissat B."/>
            <person name="Morin E."/>
            <person name="Kohler A."/>
            <person name="Barry K."/>
            <person name="LaButti K."/>
            <person name="Morin E."/>
            <person name="Salamov A."/>
            <person name="Lipzen A."/>
            <person name="Mereny Z."/>
            <person name="Hegedus B."/>
            <person name="Baldrian P."/>
            <person name="Stursova M."/>
            <person name="Weitz H."/>
            <person name="Taylor A."/>
            <person name="Grigoriev I.V."/>
            <person name="Nagy L.G."/>
            <person name="Martin F."/>
            <person name="Kauserud H."/>
        </authorList>
    </citation>
    <scope>NUCLEOTIDE SEQUENCE</scope>
    <source>
        <strain evidence="2">CBHHK173m</strain>
    </source>
</reference>
<comment type="caution">
    <text evidence="2">The sequence shown here is derived from an EMBL/GenBank/DDBJ whole genome shotgun (WGS) entry which is preliminary data.</text>
</comment>
<protein>
    <submittedName>
        <fullName evidence="2">Uncharacterized protein</fullName>
    </submittedName>
</protein>
<dbReference type="EMBL" id="JARJCN010000011">
    <property type="protein sequence ID" value="KAJ7096586.1"/>
    <property type="molecule type" value="Genomic_DNA"/>
</dbReference>
<name>A0AAD6UF76_9AGAR</name>
<dbReference type="AlphaFoldDB" id="A0AAD6UF76"/>
<evidence type="ECO:0000256" key="1">
    <source>
        <dbReference type="SAM" id="MobiDB-lite"/>
    </source>
</evidence>
<keyword evidence="3" id="KW-1185">Reference proteome</keyword>